<evidence type="ECO:0000313" key="2">
    <source>
        <dbReference type="Proteomes" id="UP000789572"/>
    </source>
</evidence>
<feature type="non-terminal residue" evidence="1">
    <location>
        <position position="43"/>
    </location>
</feature>
<comment type="caution">
    <text evidence="1">The sequence shown here is derived from an EMBL/GenBank/DDBJ whole genome shotgun (WGS) entry which is preliminary data.</text>
</comment>
<dbReference type="EMBL" id="CAJVPJ010002510">
    <property type="protein sequence ID" value="CAG8623172.1"/>
    <property type="molecule type" value="Genomic_DNA"/>
</dbReference>
<keyword evidence="2" id="KW-1185">Reference proteome</keyword>
<reference evidence="1" key="1">
    <citation type="submission" date="2021-06" db="EMBL/GenBank/DDBJ databases">
        <authorList>
            <person name="Kallberg Y."/>
            <person name="Tangrot J."/>
            <person name="Rosling A."/>
        </authorList>
    </citation>
    <scope>NUCLEOTIDE SEQUENCE</scope>
    <source>
        <strain evidence="1">IA702</strain>
    </source>
</reference>
<sequence length="43" mass="4915">DFRIIAIDAHFLFGDHTPVSDAKVHADFIDVFEEIRVCICKIP</sequence>
<dbReference type="OrthoDB" id="426718at2759"/>
<gene>
    <name evidence="1" type="ORF">POCULU_LOCUS8523</name>
</gene>
<name>A0A9N9D534_9GLOM</name>
<dbReference type="Proteomes" id="UP000789572">
    <property type="component" value="Unassembled WGS sequence"/>
</dbReference>
<proteinExistence type="predicted"/>
<organism evidence="1 2">
    <name type="scientific">Paraglomus occultum</name>
    <dbReference type="NCBI Taxonomy" id="144539"/>
    <lineage>
        <taxon>Eukaryota</taxon>
        <taxon>Fungi</taxon>
        <taxon>Fungi incertae sedis</taxon>
        <taxon>Mucoromycota</taxon>
        <taxon>Glomeromycotina</taxon>
        <taxon>Glomeromycetes</taxon>
        <taxon>Paraglomerales</taxon>
        <taxon>Paraglomeraceae</taxon>
        <taxon>Paraglomus</taxon>
    </lineage>
</organism>
<protein>
    <submittedName>
        <fullName evidence="1">950_t:CDS:1</fullName>
    </submittedName>
</protein>
<evidence type="ECO:0000313" key="1">
    <source>
        <dbReference type="EMBL" id="CAG8623172.1"/>
    </source>
</evidence>
<dbReference type="AlphaFoldDB" id="A0A9N9D534"/>
<accession>A0A9N9D534</accession>